<sequence>FGLLWRPRFGGGWPVLAGVTGLAGALAFALLYRHVAGEMLGQALDTVRAQLGGNDGQTVGGEGAARGWRVGGAIDDPIIGLRGARVTAVPDLITGGLVGFWREAVGYYYLWPPLFALAALGAMRGSKALERLRLASILWWGVAALFALAGLLLNIYVRYALYLLPAVAVGAGLSLSRLSRAGRPGQVAVALLLALTSAAGLWFWYLRITVDGH</sequence>
<name>A0A6J4VVI9_9BACT</name>
<feature type="transmembrane region" description="Helical" evidence="1">
    <location>
        <begin position="187"/>
        <end position="205"/>
    </location>
</feature>
<keyword evidence="1" id="KW-1133">Transmembrane helix</keyword>
<accession>A0A6J4VVI9</accession>
<protein>
    <submittedName>
        <fullName evidence="2">Uncharacterized protein</fullName>
    </submittedName>
</protein>
<evidence type="ECO:0000256" key="1">
    <source>
        <dbReference type="SAM" id="Phobius"/>
    </source>
</evidence>
<evidence type="ECO:0000313" key="2">
    <source>
        <dbReference type="EMBL" id="CAA9589316.1"/>
    </source>
</evidence>
<feature type="transmembrane region" description="Helical" evidence="1">
    <location>
        <begin position="159"/>
        <end position="175"/>
    </location>
</feature>
<keyword evidence="1" id="KW-0812">Transmembrane</keyword>
<gene>
    <name evidence="2" type="ORF">AVDCRST_MAG88-4550</name>
</gene>
<proteinExistence type="predicted"/>
<dbReference type="AlphaFoldDB" id="A0A6J4VVI9"/>
<organism evidence="2">
    <name type="scientific">uncultured Thermomicrobiales bacterium</name>
    <dbReference type="NCBI Taxonomy" id="1645740"/>
    <lineage>
        <taxon>Bacteria</taxon>
        <taxon>Pseudomonadati</taxon>
        <taxon>Thermomicrobiota</taxon>
        <taxon>Thermomicrobia</taxon>
        <taxon>Thermomicrobiales</taxon>
        <taxon>environmental samples</taxon>
    </lineage>
</organism>
<feature type="transmembrane region" description="Helical" evidence="1">
    <location>
        <begin position="105"/>
        <end position="122"/>
    </location>
</feature>
<keyword evidence="1" id="KW-0472">Membrane</keyword>
<feature type="transmembrane region" description="Helical" evidence="1">
    <location>
        <begin position="134"/>
        <end position="153"/>
    </location>
</feature>
<feature type="non-terminal residue" evidence="2">
    <location>
        <position position="1"/>
    </location>
</feature>
<feature type="transmembrane region" description="Helical" evidence="1">
    <location>
        <begin position="12"/>
        <end position="32"/>
    </location>
</feature>
<reference evidence="2" key="1">
    <citation type="submission" date="2020-02" db="EMBL/GenBank/DDBJ databases">
        <authorList>
            <person name="Meier V. D."/>
        </authorList>
    </citation>
    <scope>NUCLEOTIDE SEQUENCE</scope>
    <source>
        <strain evidence="2">AVDCRST_MAG88</strain>
    </source>
</reference>
<dbReference type="EMBL" id="CADCWM010001167">
    <property type="protein sequence ID" value="CAA9589316.1"/>
    <property type="molecule type" value="Genomic_DNA"/>
</dbReference>